<proteinExistence type="predicted"/>
<evidence type="ECO:0000313" key="2">
    <source>
        <dbReference type="EMBL" id="MDR5712059.1"/>
    </source>
</evidence>
<dbReference type="EMBL" id="JAVKGT010000017">
    <property type="protein sequence ID" value="MDR5712059.1"/>
    <property type="molecule type" value="Genomic_DNA"/>
</dbReference>
<gene>
    <name evidence="2" type="ORF">RH857_07945</name>
</gene>
<dbReference type="RefSeq" id="WP_310537439.1">
    <property type="nucleotide sequence ID" value="NZ_BAAAOC010000073.1"/>
</dbReference>
<dbReference type="InterPro" id="IPR018633">
    <property type="entry name" value="DUF2357"/>
</dbReference>
<comment type="caution">
    <text evidence="2">The sequence shown here is derived from an EMBL/GenBank/DDBJ whole genome shotgun (WGS) entry which is preliminary data.</text>
</comment>
<dbReference type="InterPro" id="IPR007505">
    <property type="entry name" value="PDDEXK_7"/>
</dbReference>
<organism evidence="2 3">
    <name type="scientific">Nesterenkonia flava</name>
    <dbReference type="NCBI Taxonomy" id="469799"/>
    <lineage>
        <taxon>Bacteria</taxon>
        <taxon>Bacillati</taxon>
        <taxon>Actinomycetota</taxon>
        <taxon>Actinomycetes</taxon>
        <taxon>Micrococcales</taxon>
        <taxon>Micrococcaceae</taxon>
        <taxon>Nesterenkonia</taxon>
    </lineage>
</organism>
<evidence type="ECO:0000313" key="3">
    <source>
        <dbReference type="Proteomes" id="UP001260872"/>
    </source>
</evidence>
<dbReference type="Pfam" id="PF04411">
    <property type="entry name" value="PDDEXK_7"/>
    <property type="match status" value="1"/>
</dbReference>
<dbReference type="Proteomes" id="UP001260872">
    <property type="component" value="Unassembled WGS sequence"/>
</dbReference>
<reference evidence="3" key="1">
    <citation type="submission" date="2023-07" db="EMBL/GenBank/DDBJ databases">
        <title>Description of three actinobacteria isolated from air of manufacturing shop in a pharmaceutical factory.</title>
        <authorList>
            <person name="Zhang D.-F."/>
        </authorList>
    </citation>
    <scope>NUCLEOTIDE SEQUENCE [LARGE SCALE GENOMIC DNA]</scope>
    <source>
        <strain evidence="3">CCTCC AB 207010</strain>
    </source>
</reference>
<protein>
    <submittedName>
        <fullName evidence="2">DUF2357 domain-containing protein</fullName>
    </submittedName>
</protein>
<accession>A0ABU1FTR5</accession>
<name>A0ABU1FTR5_9MICC</name>
<keyword evidence="3" id="KW-1185">Reference proteome</keyword>
<feature type="domain" description="DUF2357" evidence="1">
    <location>
        <begin position="100"/>
        <end position="351"/>
    </location>
</feature>
<evidence type="ECO:0000259" key="1">
    <source>
        <dbReference type="Pfam" id="PF09823"/>
    </source>
</evidence>
<sequence>MAQLGRIETESLILEINGTPDFPAALLSREDVRIAPYFAATLNGLPVDTPPVPALFEERNYELIVRSKLPGLQPTSTFRDPTVIVQRTVVLEANLVALTVRFRGQVGRTSFSFNVGHDVLRVETEIFPSKIDYVEDYEDLVADVAAVKRTLILEYLRGTYRQAQINRDEVGSGIEWLTLLRGHLRQLNSAIQFINSAARRTLVREDAVTPIHRVRGSSAGVVRAVSRGTGSGDFSNVPGVGPVRSNIQVARAFESLDTIEHRWIRSRLKFVHARLLELEAEQQSRVWRALERTGKKPPRLAAELTEITELQEMVGQFLASPVISAATVDVPASVTSLQLQSGVGYAQAYQILSLLSAALAGGDGSEQYSTSDLNELYETWCFLKVAQVAAEMLGTTVDFSELIPSDATGLRFSLRKGASRSIKLEGKFVQAALSYNPRFDVPTGIQMPDVVLRVVASGGVDVMIALDAKYRIDGSAAYVQQFGGAGAPIDAVNQLHRYRDAIQVLNEKDEPIRPVVAGAALFPWPTPAEGYRLRDAADEVGIGALPILPDNESDLRAWLKNLFQSLGLTVVGRDGRHLHLVE</sequence>
<dbReference type="Pfam" id="PF09823">
    <property type="entry name" value="DUF2357"/>
    <property type="match status" value="1"/>
</dbReference>